<name>A0A1H5TXJ2_9PROT</name>
<feature type="transmembrane region" description="Helical" evidence="1">
    <location>
        <begin position="46"/>
        <end position="68"/>
    </location>
</feature>
<keyword evidence="1" id="KW-0812">Transmembrane</keyword>
<evidence type="ECO:0000256" key="1">
    <source>
        <dbReference type="SAM" id="Phobius"/>
    </source>
</evidence>
<dbReference type="AlphaFoldDB" id="A0A1H5TXJ2"/>
<accession>A0A1H5TXJ2</accession>
<dbReference type="Proteomes" id="UP000236753">
    <property type="component" value="Unassembled WGS sequence"/>
</dbReference>
<sequence length="174" mass="20139">MHPIVPITMALGVILFLVGIVAQTWLGFRRINRIKLRGKEYRRWHFVAATVGSGVALIMLSVMLPRYITYEPAQDQKSMQPALSGNLKFELESILFSLNLNEDAILKAITRFQTEYQAASQRNDKSTMDLLILEIAYRIRTELQNRDYPEQQIEREVEKITNVLRQSTKTENLK</sequence>
<dbReference type="OrthoDB" id="8545933at2"/>
<dbReference type="RefSeq" id="WP_103965959.1">
    <property type="nucleotide sequence ID" value="NZ_FNUX01000006.1"/>
</dbReference>
<keyword evidence="1" id="KW-1133">Transmembrane helix</keyword>
<feature type="transmembrane region" description="Helical" evidence="1">
    <location>
        <begin position="6"/>
        <end position="26"/>
    </location>
</feature>
<evidence type="ECO:0000313" key="2">
    <source>
        <dbReference type="EMBL" id="SEF67554.1"/>
    </source>
</evidence>
<dbReference type="EMBL" id="FNUX01000006">
    <property type="protein sequence ID" value="SEF67554.1"/>
    <property type="molecule type" value="Genomic_DNA"/>
</dbReference>
<gene>
    <name evidence="2" type="ORF">SAMN05216334_10616</name>
</gene>
<protein>
    <submittedName>
        <fullName evidence="2">Uncharacterized protein</fullName>
    </submittedName>
</protein>
<evidence type="ECO:0000313" key="3">
    <source>
        <dbReference type="Proteomes" id="UP000236753"/>
    </source>
</evidence>
<reference evidence="2 3" key="1">
    <citation type="submission" date="2016-10" db="EMBL/GenBank/DDBJ databases">
        <authorList>
            <person name="de Groot N.N."/>
        </authorList>
    </citation>
    <scope>NUCLEOTIDE SEQUENCE [LARGE SCALE GENOMIC DNA]</scope>
    <source>
        <strain evidence="2 3">Nm13</strain>
    </source>
</reference>
<proteinExistence type="predicted"/>
<organism evidence="2 3">
    <name type="scientific">Nitrosomonas ureae</name>
    <dbReference type="NCBI Taxonomy" id="44577"/>
    <lineage>
        <taxon>Bacteria</taxon>
        <taxon>Pseudomonadati</taxon>
        <taxon>Pseudomonadota</taxon>
        <taxon>Betaproteobacteria</taxon>
        <taxon>Nitrosomonadales</taxon>
        <taxon>Nitrosomonadaceae</taxon>
        <taxon>Nitrosomonas</taxon>
    </lineage>
</organism>
<keyword evidence="1" id="KW-0472">Membrane</keyword>